<keyword evidence="2" id="KW-1133">Transmembrane helix</keyword>
<name>A0A8S1PMR8_PARPR</name>
<proteinExistence type="predicted"/>
<feature type="transmembrane region" description="Helical" evidence="2">
    <location>
        <begin position="230"/>
        <end position="250"/>
    </location>
</feature>
<keyword evidence="4" id="KW-1185">Reference proteome</keyword>
<evidence type="ECO:0000256" key="2">
    <source>
        <dbReference type="SAM" id="Phobius"/>
    </source>
</evidence>
<evidence type="ECO:0008006" key="5">
    <source>
        <dbReference type="Google" id="ProtNLM"/>
    </source>
</evidence>
<dbReference type="Proteomes" id="UP000688137">
    <property type="component" value="Unassembled WGS sequence"/>
</dbReference>
<evidence type="ECO:0000313" key="4">
    <source>
        <dbReference type="Proteomes" id="UP000688137"/>
    </source>
</evidence>
<dbReference type="AlphaFoldDB" id="A0A8S1PMR8"/>
<feature type="compositionally biased region" description="Low complexity" evidence="1">
    <location>
        <begin position="85"/>
        <end position="114"/>
    </location>
</feature>
<evidence type="ECO:0000313" key="3">
    <source>
        <dbReference type="EMBL" id="CAD8104587.1"/>
    </source>
</evidence>
<dbReference type="EMBL" id="CAJJDM010000127">
    <property type="protein sequence ID" value="CAD8104587.1"/>
    <property type="molecule type" value="Genomic_DNA"/>
</dbReference>
<keyword evidence="2" id="KW-0472">Membrane</keyword>
<evidence type="ECO:0000256" key="1">
    <source>
        <dbReference type="SAM" id="MobiDB-lite"/>
    </source>
</evidence>
<reference evidence="3" key="1">
    <citation type="submission" date="2021-01" db="EMBL/GenBank/DDBJ databases">
        <authorList>
            <consortium name="Genoscope - CEA"/>
            <person name="William W."/>
        </authorList>
    </citation>
    <scope>NUCLEOTIDE SEQUENCE</scope>
</reference>
<gene>
    <name evidence="3" type="ORF">PPRIM_AZ9-3.1.T1240081</name>
</gene>
<feature type="transmembrane region" description="Helical" evidence="2">
    <location>
        <begin position="129"/>
        <end position="150"/>
    </location>
</feature>
<feature type="transmembrane region" description="Helical" evidence="2">
    <location>
        <begin position="316"/>
        <end position="337"/>
    </location>
</feature>
<feature type="transmembrane region" description="Helical" evidence="2">
    <location>
        <begin position="286"/>
        <end position="304"/>
    </location>
</feature>
<organism evidence="3 4">
    <name type="scientific">Paramecium primaurelia</name>
    <dbReference type="NCBI Taxonomy" id="5886"/>
    <lineage>
        <taxon>Eukaryota</taxon>
        <taxon>Sar</taxon>
        <taxon>Alveolata</taxon>
        <taxon>Ciliophora</taxon>
        <taxon>Intramacronucleata</taxon>
        <taxon>Oligohymenophorea</taxon>
        <taxon>Peniculida</taxon>
        <taxon>Parameciidae</taxon>
        <taxon>Paramecium</taxon>
    </lineage>
</organism>
<feature type="transmembrane region" description="Helical" evidence="2">
    <location>
        <begin position="170"/>
        <end position="192"/>
    </location>
</feature>
<keyword evidence="2" id="KW-0812">Transmembrane</keyword>
<comment type="caution">
    <text evidence="3">The sequence shown here is derived from an EMBL/GenBank/DDBJ whole genome shotgun (WGS) entry which is preliminary data.</text>
</comment>
<protein>
    <recommendedName>
        <fullName evidence="5">Transmembrane protein</fullName>
    </recommendedName>
</protein>
<accession>A0A8S1PMR8</accession>
<feature type="transmembrane region" description="Helical" evidence="2">
    <location>
        <begin position="204"/>
        <end position="224"/>
    </location>
</feature>
<feature type="region of interest" description="Disordered" evidence="1">
    <location>
        <begin position="79"/>
        <end position="114"/>
    </location>
</feature>
<feature type="transmembrane region" description="Helical" evidence="2">
    <location>
        <begin position="262"/>
        <end position="280"/>
    </location>
</feature>
<sequence>MNKPIRYYSNSQQNLIKINYPIQQNFRPFNQNRNRFQQQDEIYYIQNDFQNYERKINQDHQQIEQNRTNFQNNKYVQDISRNFPNNNDNNNDNNNNDNNDNNNDINDNNNDNSNSQEIQRLEQNKQLSIAIDLFTVLKLLIALILITIFYYNRNLQQYIIDEDTFQPNLLNQYCVIIPLGFYTYFIILVYRFDRDTLDSFHKTAIVTYTLIFEYFILSYGIFLYTTLNQGFIYIQISLSHIILTLLVFIVRPRYNTSLRKCLSIIIVSTLSLVLFMSIVFQDKYFWWIFGIPVMIFLLLIKMLGQFYIRLNFNYEALTYTTVIAFKSTMVVLCWINSIKKKLS</sequence>